<dbReference type="GO" id="GO:0003924">
    <property type="term" value="F:GTPase activity"/>
    <property type="evidence" value="ECO:0007669"/>
    <property type="project" value="InterPro"/>
</dbReference>
<dbReference type="Pfam" id="PF00071">
    <property type="entry name" value="Ras"/>
    <property type="match status" value="1"/>
</dbReference>
<sequence>SGKSYLCQQLANEKFLDYQAPKLDDSLIFSLKNENLKLMLFDTYNEDFATLLQLFMRDANIIVYCFNAADEDQIQYQEHFLNFIHQNAEKLQSTPLFVVGCQSDKPSFNAQSIELFKMIAKSQNLLLFDSLCVSSKSGENIKELKEKMFGFAVRLFTKSGVKPFLKANFSNSCLSLLSERVYGQNGKFIVKFSRFAVENDELSKISVKSDFDKGACSLRISQFIHLESQDKATIVVGPKMASDVEMFFYQ</sequence>
<dbReference type="InterPro" id="IPR001806">
    <property type="entry name" value="Small_GTPase"/>
</dbReference>
<protein>
    <submittedName>
        <fullName evidence="1">Rab-like protein</fullName>
    </submittedName>
</protein>
<feature type="non-terminal residue" evidence="1">
    <location>
        <position position="1"/>
    </location>
</feature>
<dbReference type="AlphaFoldDB" id="A0A146KII3"/>
<accession>A0A146KII3</accession>
<dbReference type="InterPro" id="IPR027417">
    <property type="entry name" value="P-loop_NTPase"/>
</dbReference>
<dbReference type="SUPFAM" id="SSF52540">
    <property type="entry name" value="P-loop containing nucleoside triphosphate hydrolases"/>
    <property type="match status" value="1"/>
</dbReference>
<gene>
    <name evidence="1" type="ORF">TPC1_11286</name>
</gene>
<reference evidence="1" key="1">
    <citation type="submission" date="2015-07" db="EMBL/GenBank/DDBJ databases">
        <title>Adaptation to a free-living lifestyle via gene acquisitions in the diplomonad Trepomonas sp. PC1.</title>
        <authorList>
            <person name="Xu F."/>
            <person name="Jerlstrom-Hultqvist J."/>
            <person name="Kolisko M."/>
            <person name="Simpson A.G.B."/>
            <person name="Roger A.J."/>
            <person name="Svard S.G."/>
            <person name="Andersson J.O."/>
        </authorList>
    </citation>
    <scope>NUCLEOTIDE SEQUENCE</scope>
    <source>
        <strain evidence="1">PC1</strain>
    </source>
</reference>
<proteinExistence type="predicted"/>
<evidence type="ECO:0000313" key="1">
    <source>
        <dbReference type="EMBL" id="JAP95644.1"/>
    </source>
</evidence>
<dbReference type="Gene3D" id="3.40.50.300">
    <property type="entry name" value="P-loop containing nucleotide triphosphate hydrolases"/>
    <property type="match status" value="1"/>
</dbReference>
<name>A0A146KII3_9EUKA</name>
<feature type="non-terminal residue" evidence="1">
    <location>
        <position position="250"/>
    </location>
</feature>
<dbReference type="EMBL" id="GDID01000962">
    <property type="protein sequence ID" value="JAP95644.1"/>
    <property type="molecule type" value="Transcribed_RNA"/>
</dbReference>
<dbReference type="GO" id="GO:0005525">
    <property type="term" value="F:GTP binding"/>
    <property type="evidence" value="ECO:0007669"/>
    <property type="project" value="InterPro"/>
</dbReference>
<organism evidence="1">
    <name type="scientific">Trepomonas sp. PC1</name>
    <dbReference type="NCBI Taxonomy" id="1076344"/>
    <lineage>
        <taxon>Eukaryota</taxon>
        <taxon>Metamonada</taxon>
        <taxon>Diplomonadida</taxon>
        <taxon>Hexamitidae</taxon>
        <taxon>Hexamitinae</taxon>
        <taxon>Trepomonas</taxon>
    </lineage>
</organism>